<dbReference type="InterPro" id="IPR033116">
    <property type="entry name" value="TRYPSIN_SER"/>
</dbReference>
<keyword evidence="2" id="KW-0720">Serine protease</keyword>
<organism evidence="4 5">
    <name type="scientific">Hydrogenophaga taeniospiralis CCUG 15921</name>
    <dbReference type="NCBI Taxonomy" id="1281780"/>
    <lineage>
        <taxon>Bacteria</taxon>
        <taxon>Pseudomonadati</taxon>
        <taxon>Pseudomonadota</taxon>
        <taxon>Betaproteobacteria</taxon>
        <taxon>Burkholderiales</taxon>
        <taxon>Comamonadaceae</taxon>
        <taxon>Hydrogenophaga</taxon>
    </lineage>
</organism>
<dbReference type="InterPro" id="IPR001314">
    <property type="entry name" value="Peptidase_S1A"/>
</dbReference>
<dbReference type="GO" id="GO:0004252">
    <property type="term" value="F:serine-type endopeptidase activity"/>
    <property type="evidence" value="ECO:0007669"/>
    <property type="project" value="InterPro"/>
</dbReference>
<evidence type="ECO:0000256" key="1">
    <source>
        <dbReference type="ARBA" id="ARBA00023157"/>
    </source>
</evidence>
<name>A0A9X4S9M5_9BURK</name>
<comment type="caution">
    <text evidence="4">The sequence shown here is derived from an EMBL/GenBank/DDBJ whole genome shotgun (WGS) entry which is preliminary data.</text>
</comment>
<keyword evidence="2" id="KW-0645">Protease</keyword>
<evidence type="ECO:0000313" key="5">
    <source>
        <dbReference type="Proteomes" id="UP001152876"/>
    </source>
</evidence>
<dbReference type="RefSeq" id="WP_068167563.1">
    <property type="nucleotide sequence ID" value="NZ_AOGK01000006.1"/>
</dbReference>
<protein>
    <submittedName>
        <fullName evidence="4">Trypsin</fullName>
    </submittedName>
</protein>
<feature type="domain" description="Peptidase S1" evidence="3">
    <location>
        <begin position="34"/>
        <end position="245"/>
    </location>
</feature>
<evidence type="ECO:0000256" key="2">
    <source>
        <dbReference type="RuleBase" id="RU363034"/>
    </source>
</evidence>
<dbReference type="PANTHER" id="PTHR24260:SF132">
    <property type="entry name" value="PEPTIDASE S1 DOMAIN-CONTAINING PROTEIN"/>
    <property type="match status" value="1"/>
</dbReference>
<dbReference type="InterPro" id="IPR001254">
    <property type="entry name" value="Trypsin_dom"/>
</dbReference>
<evidence type="ECO:0000313" key="4">
    <source>
        <dbReference type="EMBL" id="MDG5975304.1"/>
    </source>
</evidence>
<dbReference type="InterPro" id="IPR051333">
    <property type="entry name" value="CLIP_Serine_Protease"/>
</dbReference>
<keyword evidence="1" id="KW-1015">Disulfide bond</keyword>
<dbReference type="SUPFAM" id="SSF50494">
    <property type="entry name" value="Trypsin-like serine proteases"/>
    <property type="match status" value="1"/>
</dbReference>
<dbReference type="InterPro" id="IPR018114">
    <property type="entry name" value="TRYPSIN_HIS"/>
</dbReference>
<dbReference type="InterPro" id="IPR043504">
    <property type="entry name" value="Peptidase_S1_PA_chymotrypsin"/>
</dbReference>
<dbReference type="PANTHER" id="PTHR24260">
    <property type="match status" value="1"/>
</dbReference>
<dbReference type="Gene3D" id="2.40.10.10">
    <property type="entry name" value="Trypsin-like serine proteases"/>
    <property type="match status" value="1"/>
</dbReference>
<dbReference type="EMBL" id="AOGK01000006">
    <property type="protein sequence ID" value="MDG5975304.1"/>
    <property type="molecule type" value="Genomic_DNA"/>
</dbReference>
<accession>A0A9X4S9M5</accession>
<dbReference type="SMART" id="SM00020">
    <property type="entry name" value="Tryp_SPc"/>
    <property type="match status" value="1"/>
</dbReference>
<dbReference type="PROSITE" id="PS00134">
    <property type="entry name" value="TRYPSIN_HIS"/>
    <property type="match status" value="1"/>
</dbReference>
<gene>
    <name evidence="4" type="ORF">H010_08601</name>
</gene>
<reference evidence="4" key="1">
    <citation type="submission" date="2013-01" db="EMBL/GenBank/DDBJ databases">
        <title>Genome draft of Hydrogenophaga taeniospiralis 2K1.</title>
        <authorList>
            <person name="Gomila M."/>
            <person name="Lalucat J."/>
        </authorList>
    </citation>
    <scope>NUCLEOTIDE SEQUENCE</scope>
    <source>
        <strain evidence="4">CCUG 15921</strain>
    </source>
</reference>
<dbReference type="Proteomes" id="UP001152876">
    <property type="component" value="Unassembled WGS sequence"/>
</dbReference>
<dbReference type="GO" id="GO:0006508">
    <property type="term" value="P:proteolysis"/>
    <property type="evidence" value="ECO:0007669"/>
    <property type="project" value="UniProtKB-KW"/>
</dbReference>
<sequence length="250" mass="25236">MALVMVLLLGGCGGGDGDGVSSTPCGSLGLSPKIVNGTNCASPELSPVVLLFVVNSAGGVASCSGTMISSDKILTAAHCVRGSVRRVVTPVWRADGSAAEMNARRWVAHPGFASTASGYVNDVAVVFLPSALPNPTMPLLVSEPSAAKQSVFFAGWGAPGFQLAVGTAVLDRVSTEQLAHHFKGAGSNTCGGDSGGPMYRQTGAGQGLIGVTSFGSTQTCGAEDFSVYTNLQSPAVQSFIRAQVPEAASI</sequence>
<dbReference type="InterPro" id="IPR009003">
    <property type="entry name" value="Peptidase_S1_PA"/>
</dbReference>
<dbReference type="PRINTS" id="PR00722">
    <property type="entry name" value="CHYMOTRYPSIN"/>
</dbReference>
<dbReference type="AlphaFoldDB" id="A0A9X4S9M5"/>
<dbReference type="Pfam" id="PF00089">
    <property type="entry name" value="Trypsin"/>
    <property type="match status" value="1"/>
</dbReference>
<dbReference type="PROSITE" id="PS50240">
    <property type="entry name" value="TRYPSIN_DOM"/>
    <property type="match status" value="1"/>
</dbReference>
<proteinExistence type="predicted"/>
<evidence type="ECO:0000259" key="3">
    <source>
        <dbReference type="PROSITE" id="PS50240"/>
    </source>
</evidence>
<keyword evidence="2" id="KW-0378">Hydrolase</keyword>
<dbReference type="PROSITE" id="PS00135">
    <property type="entry name" value="TRYPSIN_SER"/>
    <property type="match status" value="1"/>
</dbReference>
<keyword evidence="5" id="KW-1185">Reference proteome</keyword>